<dbReference type="Proteomes" id="UP000325315">
    <property type="component" value="Unassembled WGS sequence"/>
</dbReference>
<dbReference type="OrthoDB" id="1724531at2759"/>
<comment type="caution">
    <text evidence="1">The sequence shown here is derived from an EMBL/GenBank/DDBJ whole genome shotgun (WGS) entry which is preliminary data.</text>
</comment>
<reference evidence="2" key="1">
    <citation type="journal article" date="2019" name="Plant Biotechnol. J.">
        <title>Genome sequencing of the Australian wild diploid species Gossypium australe highlights disease resistance and delayed gland morphogenesis.</title>
        <authorList>
            <person name="Cai Y."/>
            <person name="Cai X."/>
            <person name="Wang Q."/>
            <person name="Wang P."/>
            <person name="Zhang Y."/>
            <person name="Cai C."/>
            <person name="Xu Y."/>
            <person name="Wang K."/>
            <person name="Zhou Z."/>
            <person name="Wang C."/>
            <person name="Geng S."/>
            <person name="Li B."/>
            <person name="Dong Q."/>
            <person name="Hou Y."/>
            <person name="Wang H."/>
            <person name="Ai P."/>
            <person name="Liu Z."/>
            <person name="Yi F."/>
            <person name="Sun M."/>
            <person name="An G."/>
            <person name="Cheng J."/>
            <person name="Zhang Y."/>
            <person name="Shi Q."/>
            <person name="Xie Y."/>
            <person name="Shi X."/>
            <person name="Chang Y."/>
            <person name="Huang F."/>
            <person name="Chen Y."/>
            <person name="Hong S."/>
            <person name="Mi L."/>
            <person name="Sun Q."/>
            <person name="Zhang L."/>
            <person name="Zhou B."/>
            <person name="Peng R."/>
            <person name="Zhang X."/>
            <person name="Liu F."/>
        </authorList>
    </citation>
    <scope>NUCLEOTIDE SEQUENCE [LARGE SCALE GENOMIC DNA]</scope>
    <source>
        <strain evidence="2">cv. PA1801</strain>
    </source>
</reference>
<keyword evidence="2" id="KW-1185">Reference proteome</keyword>
<gene>
    <name evidence="1" type="ORF">EPI10_004662</name>
</gene>
<evidence type="ECO:0000313" key="1">
    <source>
        <dbReference type="EMBL" id="KAA3482416.1"/>
    </source>
</evidence>
<organism evidence="1 2">
    <name type="scientific">Gossypium australe</name>
    <dbReference type="NCBI Taxonomy" id="47621"/>
    <lineage>
        <taxon>Eukaryota</taxon>
        <taxon>Viridiplantae</taxon>
        <taxon>Streptophyta</taxon>
        <taxon>Embryophyta</taxon>
        <taxon>Tracheophyta</taxon>
        <taxon>Spermatophyta</taxon>
        <taxon>Magnoliopsida</taxon>
        <taxon>eudicotyledons</taxon>
        <taxon>Gunneridae</taxon>
        <taxon>Pentapetalae</taxon>
        <taxon>rosids</taxon>
        <taxon>malvids</taxon>
        <taxon>Malvales</taxon>
        <taxon>Malvaceae</taxon>
        <taxon>Malvoideae</taxon>
        <taxon>Gossypium</taxon>
    </lineage>
</organism>
<accession>A0A5B6WMK5</accession>
<sequence>MWFQQLSKELRVQYIHTVRDFFDVFLKELPSLPPDQKVEFGIEVFLDTTPVSIAPYRMTPKDLKEMKV</sequence>
<evidence type="ECO:0000313" key="2">
    <source>
        <dbReference type="Proteomes" id="UP000325315"/>
    </source>
</evidence>
<proteinExistence type="predicted"/>
<name>A0A5B6WMK5_9ROSI</name>
<dbReference type="AlphaFoldDB" id="A0A5B6WMK5"/>
<dbReference type="EMBL" id="SMMG02000002">
    <property type="protein sequence ID" value="KAA3482416.1"/>
    <property type="molecule type" value="Genomic_DNA"/>
</dbReference>
<protein>
    <submittedName>
        <fullName evidence="1">RVP_2 domain-containing protein</fullName>
    </submittedName>
</protein>